<gene>
    <name evidence="5" type="primary">lapA</name>
    <name evidence="9" type="ORF">ABT58_14745</name>
    <name evidence="8" type="ORF">JCM19237_4203</name>
</gene>
<reference evidence="8 10" key="1">
    <citation type="journal article" date="2014" name="Genome Announc.">
        <title>Draft Genome Sequences of Two Vibrionaceae Species, Vibrio ponticus C121 and Photobacterium aphoticum C119, Isolated as Coral Reef Microbiota.</title>
        <authorList>
            <person name="Al-saari N."/>
            <person name="Meirelles P.M."/>
            <person name="Mino S."/>
            <person name="Suda W."/>
            <person name="Oshima K."/>
            <person name="Hattori M."/>
            <person name="Ohkuma M."/>
            <person name="Thompson F.L."/>
            <person name="Gomez-Gil B."/>
            <person name="Sawabe T."/>
            <person name="Sawabe T."/>
        </authorList>
    </citation>
    <scope>NUCLEOTIDE SEQUENCE [LARGE SCALE GENOMIC DNA]</scope>
    <source>
        <strain evidence="8 10">JCM 19237</strain>
    </source>
</reference>
<keyword evidence="6" id="KW-0732">Signal</keyword>
<dbReference type="EMBL" id="BBMN01000005">
    <property type="protein sequence ID" value="GAL04837.1"/>
    <property type="molecule type" value="Genomic_DNA"/>
</dbReference>
<evidence type="ECO:0000256" key="5">
    <source>
        <dbReference type="HAMAP-Rule" id="MF_01948"/>
    </source>
</evidence>
<organism evidence="8 10">
    <name type="scientific">Photobacterium aphoticum</name>
    <dbReference type="NCBI Taxonomy" id="754436"/>
    <lineage>
        <taxon>Bacteria</taxon>
        <taxon>Pseudomonadati</taxon>
        <taxon>Pseudomonadota</taxon>
        <taxon>Gammaproteobacteria</taxon>
        <taxon>Vibrionales</taxon>
        <taxon>Vibrionaceae</taxon>
        <taxon>Photobacterium</taxon>
    </lineage>
</organism>
<keyword evidence="5" id="KW-0997">Cell inner membrane</keyword>
<evidence type="ECO:0000256" key="6">
    <source>
        <dbReference type="SAM" id="SignalP"/>
    </source>
</evidence>
<comment type="subcellular location">
    <subcellularLocation>
        <location evidence="5">Cell inner membrane</location>
        <topology evidence="5">Single-pass membrane protein</topology>
    </subcellularLocation>
</comment>
<dbReference type="Proteomes" id="UP000036426">
    <property type="component" value="Unassembled WGS sequence"/>
</dbReference>
<feature type="chain" id="PRO_5010408288" description="Probable lipopolysaccharide assembly protein A" evidence="6">
    <location>
        <begin position="23"/>
        <end position="98"/>
    </location>
</feature>
<dbReference type="InterPro" id="IPR010445">
    <property type="entry name" value="LapA_dom"/>
</dbReference>
<evidence type="ECO:0000256" key="3">
    <source>
        <dbReference type="ARBA" id="ARBA00022989"/>
    </source>
</evidence>
<dbReference type="EMBL" id="LDOV01000025">
    <property type="protein sequence ID" value="KLV00235.1"/>
    <property type="molecule type" value="Genomic_DNA"/>
</dbReference>
<evidence type="ECO:0000256" key="1">
    <source>
        <dbReference type="ARBA" id="ARBA00022475"/>
    </source>
</evidence>
<evidence type="ECO:0000256" key="4">
    <source>
        <dbReference type="ARBA" id="ARBA00023136"/>
    </source>
</evidence>
<accession>A0A090RB78</accession>
<name>A0A090RB78_9GAMM</name>
<dbReference type="GO" id="GO:0008653">
    <property type="term" value="P:lipopolysaccharide metabolic process"/>
    <property type="evidence" value="ECO:0007669"/>
    <property type="project" value="InterPro"/>
</dbReference>
<evidence type="ECO:0000259" key="7">
    <source>
        <dbReference type="Pfam" id="PF06305"/>
    </source>
</evidence>
<comment type="caution">
    <text evidence="5">Lacks conserved residue(s) required for the propagation of feature annotation.</text>
</comment>
<evidence type="ECO:0000313" key="11">
    <source>
        <dbReference type="Proteomes" id="UP000036426"/>
    </source>
</evidence>
<evidence type="ECO:0000313" key="9">
    <source>
        <dbReference type="EMBL" id="KLV00235.1"/>
    </source>
</evidence>
<dbReference type="eggNOG" id="COG3771">
    <property type="taxonomic scope" value="Bacteria"/>
</dbReference>
<comment type="similarity">
    <text evidence="5">Belongs to the LapA family.</text>
</comment>
<dbReference type="RefSeq" id="WP_047875173.1">
    <property type="nucleotide sequence ID" value="NZ_BMYC01000015.1"/>
</dbReference>
<protein>
    <recommendedName>
        <fullName evidence="5">Probable lipopolysaccharide assembly protein A</fullName>
    </recommendedName>
</protein>
<dbReference type="PROSITE" id="PS51257">
    <property type="entry name" value="PROKAR_LIPOPROTEIN"/>
    <property type="match status" value="1"/>
</dbReference>
<dbReference type="Pfam" id="PF06305">
    <property type="entry name" value="LapA_dom"/>
    <property type="match status" value="1"/>
</dbReference>
<dbReference type="GO" id="GO:0005886">
    <property type="term" value="C:plasma membrane"/>
    <property type="evidence" value="ECO:0007669"/>
    <property type="project" value="UniProtKB-SubCell"/>
</dbReference>
<evidence type="ECO:0000256" key="2">
    <source>
        <dbReference type="ARBA" id="ARBA00022692"/>
    </source>
</evidence>
<dbReference type="InterPro" id="IPR032906">
    <property type="entry name" value="LapA"/>
</dbReference>
<evidence type="ECO:0000313" key="8">
    <source>
        <dbReference type="EMBL" id="GAL04837.1"/>
    </source>
</evidence>
<keyword evidence="1 5" id="KW-1003">Cell membrane</keyword>
<keyword evidence="11" id="KW-1185">Reference proteome</keyword>
<comment type="function">
    <text evidence="5">Involved in the assembly of lipopolysaccharide (LPS).</text>
</comment>
<proteinExistence type="inferred from homology"/>
<dbReference type="Proteomes" id="UP000029227">
    <property type="component" value="Unassembled WGS sequence"/>
</dbReference>
<comment type="caution">
    <text evidence="8">The sequence shown here is derived from an EMBL/GenBank/DDBJ whole genome shotgun (WGS) entry which is preliminary data.</text>
</comment>
<feature type="transmembrane region" description="Helical" evidence="5">
    <location>
        <begin position="46"/>
        <end position="68"/>
    </location>
</feature>
<sequence length="98" mass="10970">MKKILTALTVLILLGCFMVAMALGTQNQQIVNFDFLIAQGEFQLSALLGIAFGSGFGIGWLICGLLYLKARFVRNRLKKKVQKQQLELDQLRAEPVKE</sequence>
<keyword evidence="4 5" id="KW-0472">Membrane</keyword>
<feature type="signal peptide" evidence="6">
    <location>
        <begin position="1"/>
        <end position="22"/>
    </location>
</feature>
<reference evidence="9 11" key="2">
    <citation type="submission" date="2015-05" db="EMBL/GenBank/DDBJ databases">
        <title>Photobacterium galathea sp. nov.</title>
        <authorList>
            <person name="Machado H."/>
            <person name="Gram L."/>
        </authorList>
    </citation>
    <scope>NUCLEOTIDE SEQUENCE [LARGE SCALE GENOMIC DNA]</scope>
    <source>
        <strain evidence="9 11">DSM 25995</strain>
    </source>
</reference>
<dbReference type="HAMAP" id="MF_01948">
    <property type="entry name" value="LPS_assembly_LapA"/>
    <property type="match status" value="1"/>
</dbReference>
<keyword evidence="3 5" id="KW-1133">Transmembrane helix</keyword>
<evidence type="ECO:0000313" key="10">
    <source>
        <dbReference type="Proteomes" id="UP000029227"/>
    </source>
</evidence>
<dbReference type="STRING" id="754436.JCM19237_4203"/>
<keyword evidence="2 5" id="KW-0812">Transmembrane</keyword>
<dbReference type="AlphaFoldDB" id="A0A090RB78"/>
<dbReference type="PATRIC" id="fig|754436.4.peg.3125"/>
<feature type="domain" description="Lipopolysaccharide assembly protein A" evidence="7">
    <location>
        <begin position="26"/>
        <end position="88"/>
    </location>
</feature>